<sequence length="257" mass="27979">MPKKLEEKIALVRSAKRLSAQQVISQLITDFFEIHGDRQLGDDRALTAGLGFFHGRPVTLLGVNRGANIQQRQEMNAGAVRVTGYRKALRVIKTAEKFKRPVISMLNMPGADASVFSEQHGQSQAIADLILAMGQLTVPNVTLFLGEGHSGGALAFSNVNKILMLENALFSVASPEAVQAILKNQNQTRDASEYMPMTAQQLAGIGLVDGIIAETPAKTLYERIDAGLLAALKRLESLDADALKRQRQQKFARLLSC</sequence>
<dbReference type="PRINTS" id="PR01069">
    <property type="entry name" value="ACCCTRFRASEA"/>
</dbReference>
<dbReference type="InterPro" id="IPR011763">
    <property type="entry name" value="COA_CT_C"/>
</dbReference>
<protein>
    <recommendedName>
        <fullName evidence="2">acetyl-CoA carboxytransferase</fullName>
        <ecNumber evidence="2">2.1.3.15</ecNumber>
    </recommendedName>
</protein>
<keyword evidence="7" id="KW-0067">ATP-binding</keyword>
<dbReference type="GO" id="GO:0006633">
    <property type="term" value="P:fatty acid biosynthetic process"/>
    <property type="evidence" value="ECO:0007669"/>
    <property type="project" value="UniProtKB-KW"/>
</dbReference>
<dbReference type="EMBL" id="JQBR01000004">
    <property type="protein sequence ID" value="KRN66768.1"/>
    <property type="molecule type" value="Genomic_DNA"/>
</dbReference>
<dbReference type="SUPFAM" id="SSF52096">
    <property type="entry name" value="ClpP/crotonase"/>
    <property type="match status" value="1"/>
</dbReference>
<evidence type="ECO:0000256" key="4">
    <source>
        <dbReference type="ARBA" id="ARBA00022679"/>
    </source>
</evidence>
<evidence type="ECO:0000256" key="9">
    <source>
        <dbReference type="ARBA" id="ARBA00023160"/>
    </source>
</evidence>
<dbReference type="RefSeq" id="WP_057750605.1">
    <property type="nucleotide sequence ID" value="NZ_BJVH01000002.1"/>
</dbReference>
<dbReference type="UniPathway" id="UPA00655">
    <property type="reaction ID" value="UER00711"/>
</dbReference>
<feature type="domain" description="CoA carboxyltransferase C-terminal" evidence="11">
    <location>
        <begin position="1"/>
        <end position="234"/>
    </location>
</feature>
<evidence type="ECO:0000313" key="12">
    <source>
        <dbReference type="EMBL" id="KRN66768.1"/>
    </source>
</evidence>
<dbReference type="Gene3D" id="3.90.226.10">
    <property type="entry name" value="2-enoyl-CoA Hydratase, Chain A, domain 1"/>
    <property type="match status" value="1"/>
</dbReference>
<comment type="pathway">
    <text evidence="1">Lipid metabolism; malonyl-CoA biosynthesis; malonyl-CoA from acetyl-CoA: step 1/1.</text>
</comment>
<dbReference type="GO" id="GO:0005524">
    <property type="term" value="F:ATP binding"/>
    <property type="evidence" value="ECO:0007669"/>
    <property type="project" value="UniProtKB-KW"/>
</dbReference>
<evidence type="ECO:0000256" key="2">
    <source>
        <dbReference type="ARBA" id="ARBA00011883"/>
    </source>
</evidence>
<comment type="catalytic activity">
    <reaction evidence="10">
        <text>N(6)-carboxybiotinyl-L-lysyl-[protein] + acetyl-CoA = N(6)-biotinyl-L-lysyl-[protein] + malonyl-CoA</text>
        <dbReference type="Rhea" id="RHEA:54728"/>
        <dbReference type="Rhea" id="RHEA-COMP:10505"/>
        <dbReference type="Rhea" id="RHEA-COMP:10506"/>
        <dbReference type="ChEBI" id="CHEBI:57288"/>
        <dbReference type="ChEBI" id="CHEBI:57384"/>
        <dbReference type="ChEBI" id="CHEBI:83144"/>
        <dbReference type="ChEBI" id="CHEBI:83145"/>
        <dbReference type="EC" id="2.1.3.15"/>
    </reaction>
</comment>
<evidence type="ECO:0000256" key="1">
    <source>
        <dbReference type="ARBA" id="ARBA00004956"/>
    </source>
</evidence>
<evidence type="ECO:0000256" key="7">
    <source>
        <dbReference type="ARBA" id="ARBA00022840"/>
    </source>
</evidence>
<evidence type="ECO:0000256" key="10">
    <source>
        <dbReference type="ARBA" id="ARBA00049152"/>
    </source>
</evidence>
<dbReference type="InterPro" id="IPR001095">
    <property type="entry name" value="Acetyl_CoA_COase_a_su"/>
</dbReference>
<dbReference type="Pfam" id="PF03255">
    <property type="entry name" value="ACCA"/>
    <property type="match status" value="1"/>
</dbReference>
<name>A0A0R2INV1_9LACO</name>
<keyword evidence="8" id="KW-0443">Lipid metabolism</keyword>
<dbReference type="PROSITE" id="PS50989">
    <property type="entry name" value="COA_CT_CTER"/>
    <property type="match status" value="1"/>
</dbReference>
<keyword evidence="3" id="KW-0444">Lipid biosynthesis</keyword>
<evidence type="ECO:0000259" key="11">
    <source>
        <dbReference type="PROSITE" id="PS50989"/>
    </source>
</evidence>
<gene>
    <name evidence="12" type="ORF">IV80_GL001361</name>
</gene>
<dbReference type="GO" id="GO:0003989">
    <property type="term" value="F:acetyl-CoA carboxylase activity"/>
    <property type="evidence" value="ECO:0007669"/>
    <property type="project" value="InterPro"/>
</dbReference>
<dbReference type="OrthoDB" id="9808023at2"/>
<dbReference type="GO" id="GO:0016743">
    <property type="term" value="F:carboxyl- or carbamoyltransferase activity"/>
    <property type="evidence" value="ECO:0007669"/>
    <property type="project" value="InterPro"/>
</dbReference>
<reference evidence="12 13" key="1">
    <citation type="journal article" date="2015" name="Genome Announc.">
        <title>Expanding the biotechnology potential of lactobacilli through comparative genomics of 213 strains and associated genera.</title>
        <authorList>
            <person name="Sun Z."/>
            <person name="Harris H.M."/>
            <person name="McCann A."/>
            <person name="Guo C."/>
            <person name="Argimon S."/>
            <person name="Zhang W."/>
            <person name="Yang X."/>
            <person name="Jeffery I.B."/>
            <person name="Cooney J.C."/>
            <person name="Kagawa T.F."/>
            <person name="Liu W."/>
            <person name="Song Y."/>
            <person name="Salvetti E."/>
            <person name="Wrobel A."/>
            <person name="Rasinkangas P."/>
            <person name="Parkhill J."/>
            <person name="Rea M.C."/>
            <person name="O'Sullivan O."/>
            <person name="Ritari J."/>
            <person name="Douillard F.P."/>
            <person name="Paul Ross R."/>
            <person name="Yang R."/>
            <person name="Briner A.E."/>
            <person name="Felis G.E."/>
            <person name="de Vos W.M."/>
            <person name="Barrangou R."/>
            <person name="Klaenhammer T.R."/>
            <person name="Caufield P.W."/>
            <person name="Cui Y."/>
            <person name="Zhang H."/>
            <person name="O'Toole P.W."/>
        </authorList>
    </citation>
    <scope>NUCLEOTIDE SEQUENCE [LARGE SCALE GENOMIC DNA]</scope>
    <source>
        <strain evidence="12 13">DSM 17757</strain>
    </source>
</reference>
<dbReference type="Proteomes" id="UP000051568">
    <property type="component" value="Unassembled WGS sequence"/>
</dbReference>
<dbReference type="PANTHER" id="PTHR42853:SF3">
    <property type="entry name" value="ACETYL-COENZYME A CARBOXYLASE CARBOXYL TRANSFERASE SUBUNIT ALPHA, CHLOROPLASTIC"/>
    <property type="match status" value="1"/>
</dbReference>
<evidence type="ECO:0000256" key="8">
    <source>
        <dbReference type="ARBA" id="ARBA00023098"/>
    </source>
</evidence>
<dbReference type="GO" id="GO:2001295">
    <property type="term" value="P:malonyl-CoA biosynthetic process"/>
    <property type="evidence" value="ECO:0007669"/>
    <property type="project" value="UniProtKB-UniPathway"/>
</dbReference>
<proteinExistence type="predicted"/>
<dbReference type="PANTHER" id="PTHR42853">
    <property type="entry name" value="ACETYL-COENZYME A CARBOXYLASE CARBOXYL TRANSFERASE SUBUNIT ALPHA"/>
    <property type="match status" value="1"/>
</dbReference>
<accession>A0A0R2INV1</accession>
<dbReference type="AlphaFoldDB" id="A0A0R2INV1"/>
<dbReference type="GO" id="GO:0009317">
    <property type="term" value="C:acetyl-CoA carboxylase complex"/>
    <property type="evidence" value="ECO:0007669"/>
    <property type="project" value="InterPro"/>
</dbReference>
<evidence type="ECO:0000256" key="5">
    <source>
        <dbReference type="ARBA" id="ARBA00022741"/>
    </source>
</evidence>
<keyword evidence="6" id="KW-0276">Fatty acid metabolism</keyword>
<dbReference type="STRING" id="319652.IV80_GL001361"/>
<keyword evidence="13" id="KW-1185">Reference proteome</keyword>
<keyword evidence="4 12" id="KW-0808">Transferase</keyword>
<evidence type="ECO:0000256" key="6">
    <source>
        <dbReference type="ARBA" id="ARBA00022832"/>
    </source>
</evidence>
<dbReference type="InterPro" id="IPR029045">
    <property type="entry name" value="ClpP/crotonase-like_dom_sf"/>
</dbReference>
<dbReference type="NCBIfam" id="NF041504">
    <property type="entry name" value="AccA_sub"/>
    <property type="match status" value="1"/>
</dbReference>
<evidence type="ECO:0000313" key="13">
    <source>
        <dbReference type="Proteomes" id="UP000051568"/>
    </source>
</evidence>
<comment type="caution">
    <text evidence="12">The sequence shown here is derived from an EMBL/GenBank/DDBJ whole genome shotgun (WGS) entry which is preliminary data.</text>
</comment>
<organism evidence="12 13">
    <name type="scientific">Pediococcus cellicola</name>
    <dbReference type="NCBI Taxonomy" id="319652"/>
    <lineage>
        <taxon>Bacteria</taxon>
        <taxon>Bacillati</taxon>
        <taxon>Bacillota</taxon>
        <taxon>Bacilli</taxon>
        <taxon>Lactobacillales</taxon>
        <taxon>Lactobacillaceae</taxon>
        <taxon>Pediococcus</taxon>
    </lineage>
</organism>
<keyword evidence="9" id="KW-0275">Fatty acid biosynthesis</keyword>
<dbReference type="PATRIC" id="fig|319652.3.peg.1377"/>
<evidence type="ECO:0000256" key="3">
    <source>
        <dbReference type="ARBA" id="ARBA00022516"/>
    </source>
</evidence>
<dbReference type="EC" id="2.1.3.15" evidence="2"/>
<keyword evidence="5" id="KW-0547">Nucleotide-binding</keyword>